<protein>
    <submittedName>
        <fullName evidence="2">Uncharacterized protein</fullName>
    </submittedName>
</protein>
<evidence type="ECO:0000313" key="2">
    <source>
        <dbReference type="EMBL" id="KAK3003621.1"/>
    </source>
</evidence>
<dbReference type="PANTHER" id="PTHR46445">
    <property type="entry name" value="RNA POLYMERASE II DEGRADATION FACTOR-LIKE PROTEIN (DUF1296)"/>
    <property type="match status" value="1"/>
</dbReference>
<evidence type="ECO:0000256" key="1">
    <source>
        <dbReference type="SAM" id="MobiDB-lite"/>
    </source>
</evidence>
<keyword evidence="3" id="KW-1185">Reference proteome</keyword>
<dbReference type="PANTHER" id="PTHR46445:SF7">
    <property type="entry name" value="GBF-INTERACTING PROTEIN 1 N-TERMINAL DOMAIN-CONTAINING PROTEIN"/>
    <property type="match status" value="1"/>
</dbReference>
<evidence type="ECO:0000313" key="3">
    <source>
        <dbReference type="Proteomes" id="UP001188597"/>
    </source>
</evidence>
<accession>A0AA88V7Z6</accession>
<comment type="caution">
    <text evidence="2">The sequence shown here is derived from an EMBL/GenBank/DDBJ whole genome shotgun (WGS) entry which is preliminary data.</text>
</comment>
<dbReference type="AlphaFoldDB" id="A0AA88V7Z6"/>
<dbReference type="EMBL" id="JAVXUP010002389">
    <property type="protein sequence ID" value="KAK3003621.1"/>
    <property type="molecule type" value="Genomic_DNA"/>
</dbReference>
<feature type="region of interest" description="Disordered" evidence="1">
    <location>
        <begin position="25"/>
        <end position="83"/>
    </location>
</feature>
<dbReference type="Proteomes" id="UP001188597">
    <property type="component" value="Unassembled WGS sequence"/>
</dbReference>
<gene>
    <name evidence="2" type="ORF">RJ639_017998</name>
</gene>
<name>A0AA88V7Z6_9ASTE</name>
<proteinExistence type="predicted"/>
<reference evidence="2" key="1">
    <citation type="submission" date="2022-12" db="EMBL/GenBank/DDBJ databases">
        <title>Draft genome assemblies for two species of Escallonia (Escalloniales).</title>
        <authorList>
            <person name="Chanderbali A."/>
            <person name="Dervinis C."/>
            <person name="Anghel I."/>
            <person name="Soltis D."/>
            <person name="Soltis P."/>
            <person name="Zapata F."/>
        </authorList>
    </citation>
    <scope>NUCLEOTIDE SEQUENCE</scope>
    <source>
        <strain evidence="2">UCBG64.0493</strain>
        <tissue evidence="2">Leaf</tissue>
    </source>
</reference>
<sequence>MGEKSHGGAAAIPAGCRKTVEDTFHEVKRKRERRKEINDTQETVCRRNGSASTLGGRDGSEYNASSSNPLKVNPYDKRENGSFVPSVASSSAYRVEENNLPQQTPRSSEESSSVQFFFCISLATSMAAVEFVQVKTKRFMFSRSGTAIL</sequence>
<organism evidence="2 3">
    <name type="scientific">Escallonia herrerae</name>
    <dbReference type="NCBI Taxonomy" id="1293975"/>
    <lineage>
        <taxon>Eukaryota</taxon>
        <taxon>Viridiplantae</taxon>
        <taxon>Streptophyta</taxon>
        <taxon>Embryophyta</taxon>
        <taxon>Tracheophyta</taxon>
        <taxon>Spermatophyta</taxon>
        <taxon>Magnoliopsida</taxon>
        <taxon>eudicotyledons</taxon>
        <taxon>Gunneridae</taxon>
        <taxon>Pentapetalae</taxon>
        <taxon>asterids</taxon>
        <taxon>campanulids</taxon>
        <taxon>Escalloniales</taxon>
        <taxon>Escalloniaceae</taxon>
        <taxon>Escallonia</taxon>
    </lineage>
</organism>